<feature type="signal peptide" evidence="1">
    <location>
        <begin position="1"/>
        <end position="22"/>
    </location>
</feature>
<keyword evidence="1" id="KW-0732">Signal</keyword>
<dbReference type="RefSeq" id="WP_209287089.1">
    <property type="nucleotide sequence ID" value="NZ_JACVEW010000008.1"/>
</dbReference>
<dbReference type="Gene3D" id="3.40.1260.10">
    <property type="entry name" value="DsrEFH-like"/>
    <property type="match status" value="1"/>
</dbReference>
<protein>
    <submittedName>
        <fullName evidence="2">DsrE family protein</fullName>
    </submittedName>
</protein>
<accession>A0ABS3Z9T0</accession>
<evidence type="ECO:0000313" key="2">
    <source>
        <dbReference type="EMBL" id="MBP0048471.1"/>
    </source>
</evidence>
<name>A0ABS3Z9T0_9GAMM</name>
<feature type="chain" id="PRO_5045205685" evidence="1">
    <location>
        <begin position="23"/>
        <end position="144"/>
    </location>
</feature>
<gene>
    <name evidence="2" type="ORF">H9C73_06960</name>
</gene>
<dbReference type="InterPro" id="IPR027396">
    <property type="entry name" value="DsrEFH-like"/>
</dbReference>
<dbReference type="Pfam" id="PF02635">
    <property type="entry name" value="DsrE"/>
    <property type="match status" value="1"/>
</dbReference>
<proteinExistence type="predicted"/>
<dbReference type="SUPFAM" id="SSF75169">
    <property type="entry name" value="DsrEFH-like"/>
    <property type="match status" value="1"/>
</dbReference>
<evidence type="ECO:0000313" key="3">
    <source>
        <dbReference type="Proteomes" id="UP000810171"/>
    </source>
</evidence>
<comment type="caution">
    <text evidence="2">The sequence shown here is derived from an EMBL/GenBank/DDBJ whole genome shotgun (WGS) entry which is preliminary data.</text>
</comment>
<organism evidence="2 3">
    <name type="scientific">Marinobacterium alkalitolerans</name>
    <dbReference type="NCBI Taxonomy" id="1542925"/>
    <lineage>
        <taxon>Bacteria</taxon>
        <taxon>Pseudomonadati</taxon>
        <taxon>Pseudomonadota</taxon>
        <taxon>Gammaproteobacteria</taxon>
        <taxon>Oceanospirillales</taxon>
        <taxon>Oceanospirillaceae</taxon>
        <taxon>Marinobacterium</taxon>
    </lineage>
</organism>
<dbReference type="Proteomes" id="UP000810171">
    <property type="component" value="Unassembled WGS sequence"/>
</dbReference>
<dbReference type="InterPro" id="IPR003787">
    <property type="entry name" value="Sulphur_relay_DsrE/F-like"/>
</dbReference>
<dbReference type="PANTHER" id="PTHR37691">
    <property type="entry name" value="BLR3518 PROTEIN"/>
    <property type="match status" value="1"/>
</dbReference>
<sequence>MLKALYLALTLLLSVTPAVATADTYAEQKVVYHINYGDTARINATLTNITNHLQAVGEDRVDLRAVIHGPAIEYFVSAKIDSTKQITLDTLRLSGVRFIICGNTLDGYHIGREDLYDVSEADVVQAGLPEIVRLQQQGFSYVRP</sequence>
<keyword evidence="3" id="KW-1185">Reference proteome</keyword>
<dbReference type="PANTHER" id="PTHR37691:SF1">
    <property type="entry name" value="BLR3518 PROTEIN"/>
    <property type="match status" value="1"/>
</dbReference>
<evidence type="ECO:0000256" key="1">
    <source>
        <dbReference type="SAM" id="SignalP"/>
    </source>
</evidence>
<reference evidence="2 3" key="1">
    <citation type="submission" date="2020-09" db="EMBL/GenBank/DDBJ databases">
        <authorList>
            <person name="Tanuku N.R.S."/>
        </authorList>
    </citation>
    <scope>NUCLEOTIDE SEQUENCE [LARGE SCALE GENOMIC DNA]</scope>
    <source>
        <strain evidence="2 3">AK62</strain>
    </source>
</reference>
<dbReference type="EMBL" id="JACVEW010000008">
    <property type="protein sequence ID" value="MBP0048471.1"/>
    <property type="molecule type" value="Genomic_DNA"/>
</dbReference>